<proteinExistence type="predicted"/>
<name>A0A068UDQ0_COFCA</name>
<keyword evidence="3" id="KW-1185">Reference proteome</keyword>
<keyword evidence="1" id="KW-0472">Membrane</keyword>
<evidence type="ECO:0000256" key="1">
    <source>
        <dbReference type="SAM" id="Phobius"/>
    </source>
</evidence>
<accession>A0A068UDQ0</accession>
<dbReference type="EMBL" id="HG739105">
    <property type="protein sequence ID" value="CDP06324.1"/>
    <property type="molecule type" value="Genomic_DNA"/>
</dbReference>
<keyword evidence="1" id="KW-0812">Transmembrane</keyword>
<dbReference type="InParanoid" id="A0A068UDQ0"/>
<dbReference type="AlphaFoldDB" id="A0A068UDQ0"/>
<protein>
    <submittedName>
        <fullName evidence="2">Uncharacterized protein</fullName>
    </submittedName>
</protein>
<evidence type="ECO:0000313" key="2">
    <source>
        <dbReference type="EMBL" id="CDP06324.1"/>
    </source>
</evidence>
<dbReference type="Proteomes" id="UP000295252">
    <property type="component" value="Chromosome XI"/>
</dbReference>
<feature type="transmembrane region" description="Helical" evidence="1">
    <location>
        <begin position="100"/>
        <end position="118"/>
    </location>
</feature>
<organism evidence="2 3">
    <name type="scientific">Coffea canephora</name>
    <name type="common">Robusta coffee</name>
    <dbReference type="NCBI Taxonomy" id="49390"/>
    <lineage>
        <taxon>Eukaryota</taxon>
        <taxon>Viridiplantae</taxon>
        <taxon>Streptophyta</taxon>
        <taxon>Embryophyta</taxon>
        <taxon>Tracheophyta</taxon>
        <taxon>Spermatophyta</taxon>
        <taxon>Magnoliopsida</taxon>
        <taxon>eudicotyledons</taxon>
        <taxon>Gunneridae</taxon>
        <taxon>Pentapetalae</taxon>
        <taxon>asterids</taxon>
        <taxon>lamiids</taxon>
        <taxon>Gentianales</taxon>
        <taxon>Rubiaceae</taxon>
        <taxon>Ixoroideae</taxon>
        <taxon>Gardenieae complex</taxon>
        <taxon>Bertiereae - Coffeeae clade</taxon>
        <taxon>Coffeeae</taxon>
        <taxon>Coffea</taxon>
    </lineage>
</organism>
<evidence type="ECO:0000313" key="3">
    <source>
        <dbReference type="Proteomes" id="UP000295252"/>
    </source>
</evidence>
<dbReference type="Gramene" id="CDP06324">
    <property type="protein sequence ID" value="CDP06324"/>
    <property type="gene ID" value="GSCOC_T00023111001"/>
</dbReference>
<feature type="transmembrane region" description="Helical" evidence="1">
    <location>
        <begin position="44"/>
        <end position="70"/>
    </location>
</feature>
<keyword evidence="1" id="KW-1133">Transmembrane helix</keyword>
<gene>
    <name evidence="2" type="ORF">GSCOC_T00023111001</name>
</gene>
<reference evidence="3" key="1">
    <citation type="journal article" date="2014" name="Science">
        <title>The coffee genome provides insight into the convergent evolution of caffeine biosynthesis.</title>
        <authorList>
            <person name="Denoeud F."/>
            <person name="Carretero-Paulet L."/>
            <person name="Dereeper A."/>
            <person name="Droc G."/>
            <person name="Guyot R."/>
            <person name="Pietrella M."/>
            <person name="Zheng C."/>
            <person name="Alberti A."/>
            <person name="Anthony F."/>
            <person name="Aprea G."/>
            <person name="Aury J.M."/>
            <person name="Bento P."/>
            <person name="Bernard M."/>
            <person name="Bocs S."/>
            <person name="Campa C."/>
            <person name="Cenci A."/>
            <person name="Combes M.C."/>
            <person name="Crouzillat D."/>
            <person name="Da Silva C."/>
            <person name="Daddiego L."/>
            <person name="De Bellis F."/>
            <person name="Dussert S."/>
            <person name="Garsmeur O."/>
            <person name="Gayraud T."/>
            <person name="Guignon V."/>
            <person name="Jahn K."/>
            <person name="Jamilloux V."/>
            <person name="Joet T."/>
            <person name="Labadie K."/>
            <person name="Lan T."/>
            <person name="Leclercq J."/>
            <person name="Lepelley M."/>
            <person name="Leroy T."/>
            <person name="Li L.T."/>
            <person name="Librado P."/>
            <person name="Lopez L."/>
            <person name="Munoz A."/>
            <person name="Noel B."/>
            <person name="Pallavicini A."/>
            <person name="Perrotta G."/>
            <person name="Poncet V."/>
            <person name="Pot D."/>
            <person name="Priyono X."/>
            <person name="Rigoreau M."/>
            <person name="Rouard M."/>
            <person name="Rozas J."/>
            <person name="Tranchant-Dubreuil C."/>
            <person name="VanBuren R."/>
            <person name="Zhang Q."/>
            <person name="Andrade A.C."/>
            <person name="Argout X."/>
            <person name="Bertrand B."/>
            <person name="de Kochko A."/>
            <person name="Graziosi G."/>
            <person name="Henry R.J."/>
            <person name="Jayarama X."/>
            <person name="Ming R."/>
            <person name="Nagai C."/>
            <person name="Rounsley S."/>
            <person name="Sankoff D."/>
            <person name="Giuliano G."/>
            <person name="Albert V.A."/>
            <person name="Wincker P."/>
            <person name="Lashermes P."/>
        </authorList>
    </citation>
    <scope>NUCLEOTIDE SEQUENCE [LARGE SCALE GENOMIC DNA]</scope>
    <source>
        <strain evidence="3">cv. DH200-94</strain>
    </source>
</reference>
<sequence>MTFQQLLQQTSPPTCKSLDCSDLIPQCTKKHFCLKVIILTRSQWLLVLEYSAINSVFWSLIMNVTLILNIQSRCSLHWNLLCSSFCPACHCLLDASLTSIILLLIVYHCTTFLCYNLITRPLICLI</sequence>